<evidence type="ECO:0000259" key="2">
    <source>
        <dbReference type="Pfam" id="PF02517"/>
    </source>
</evidence>
<feature type="domain" description="CAAX prenyl protease 2/Lysostaphin resistance protein A-like" evidence="2">
    <location>
        <begin position="99"/>
        <end position="197"/>
    </location>
</feature>
<protein>
    <submittedName>
        <fullName evidence="3">CAAX protease self-immunity</fullName>
    </submittedName>
</protein>
<keyword evidence="1" id="KW-0472">Membrane</keyword>
<feature type="transmembrane region" description="Helical" evidence="1">
    <location>
        <begin position="69"/>
        <end position="91"/>
    </location>
</feature>
<proteinExistence type="predicted"/>
<dbReference type="EMBL" id="FOGQ01000005">
    <property type="protein sequence ID" value="SER93230.1"/>
    <property type="molecule type" value="Genomic_DNA"/>
</dbReference>
<evidence type="ECO:0000256" key="1">
    <source>
        <dbReference type="SAM" id="Phobius"/>
    </source>
</evidence>
<keyword evidence="1" id="KW-0812">Transmembrane</keyword>
<dbReference type="STRING" id="1121357.SAMN05661109_01350"/>
<dbReference type="Pfam" id="PF02517">
    <property type="entry name" value="Rce1-like"/>
    <property type="match status" value="1"/>
</dbReference>
<accession>A0A1H9T7K1</accession>
<evidence type="ECO:0000313" key="4">
    <source>
        <dbReference type="Proteomes" id="UP000198929"/>
    </source>
</evidence>
<gene>
    <name evidence="3" type="ORF">SAMN05661109_01350</name>
</gene>
<dbReference type="GO" id="GO:0006508">
    <property type="term" value="P:proteolysis"/>
    <property type="evidence" value="ECO:0007669"/>
    <property type="project" value="UniProtKB-KW"/>
</dbReference>
<dbReference type="GO" id="GO:0004175">
    <property type="term" value="F:endopeptidase activity"/>
    <property type="evidence" value="ECO:0007669"/>
    <property type="project" value="UniProtKB-ARBA"/>
</dbReference>
<dbReference type="InterPro" id="IPR052710">
    <property type="entry name" value="CAAX_protease"/>
</dbReference>
<sequence>MKKFSFLILPLIHMVVMAGSVLCIHRVLGVVYGGGHDFVVAMIAPIMVLFLAVSLYWRRNRHKFELRPSLGWSLLLIPGIPVALLGFVALARGGQSAGAFFALLLLAVGVGVVEEVIYRGVVVGAMARQFSLPAVVWGSGALFGLAHAVNIFGGQAPSQTVQQVLSTAVSGVAYAVFYLYVRRLSPLIMLHATWDFVILSRTIDDGSAWHILLTLIPILEIIAAIVIWVKFRQRLALYDDQ</sequence>
<keyword evidence="1" id="KW-1133">Transmembrane helix</keyword>
<reference evidence="4" key="1">
    <citation type="submission" date="2016-10" db="EMBL/GenBank/DDBJ databases">
        <authorList>
            <person name="Varghese N."/>
            <person name="Submissions S."/>
        </authorList>
    </citation>
    <scope>NUCLEOTIDE SEQUENCE [LARGE SCALE GENOMIC DNA]</scope>
    <source>
        <strain evidence="4">DSM 20524</strain>
    </source>
</reference>
<feature type="transmembrane region" description="Helical" evidence="1">
    <location>
        <begin position="209"/>
        <end position="229"/>
    </location>
</feature>
<dbReference type="PANTHER" id="PTHR36435:SF1">
    <property type="entry name" value="CAAX AMINO TERMINAL PROTEASE FAMILY PROTEIN"/>
    <property type="match status" value="1"/>
</dbReference>
<evidence type="ECO:0000313" key="3">
    <source>
        <dbReference type="EMBL" id="SER93230.1"/>
    </source>
</evidence>
<keyword evidence="3" id="KW-0378">Hydrolase</keyword>
<feature type="transmembrane region" description="Helical" evidence="1">
    <location>
        <begin position="161"/>
        <end position="180"/>
    </location>
</feature>
<keyword evidence="4" id="KW-1185">Reference proteome</keyword>
<feature type="transmembrane region" description="Helical" evidence="1">
    <location>
        <begin position="130"/>
        <end position="149"/>
    </location>
</feature>
<dbReference type="GO" id="GO:0080120">
    <property type="term" value="P:CAAX-box protein maturation"/>
    <property type="evidence" value="ECO:0007669"/>
    <property type="project" value="UniProtKB-ARBA"/>
</dbReference>
<organism evidence="3 4">
    <name type="scientific">Corynebacterium cystitidis DSM 20524</name>
    <dbReference type="NCBI Taxonomy" id="1121357"/>
    <lineage>
        <taxon>Bacteria</taxon>
        <taxon>Bacillati</taxon>
        <taxon>Actinomycetota</taxon>
        <taxon>Actinomycetes</taxon>
        <taxon>Mycobacteriales</taxon>
        <taxon>Corynebacteriaceae</taxon>
        <taxon>Corynebacterium</taxon>
    </lineage>
</organism>
<keyword evidence="3" id="KW-0645">Protease</keyword>
<dbReference type="RefSeq" id="WP_092258084.1">
    <property type="nucleotide sequence ID" value="NZ_CP047199.1"/>
</dbReference>
<dbReference type="InterPro" id="IPR003675">
    <property type="entry name" value="Rce1/LyrA-like_dom"/>
</dbReference>
<feature type="transmembrane region" description="Helical" evidence="1">
    <location>
        <begin position="39"/>
        <end position="57"/>
    </location>
</feature>
<name>A0A1H9T7K1_9CORY</name>
<dbReference type="PANTHER" id="PTHR36435">
    <property type="entry name" value="SLR1288 PROTEIN"/>
    <property type="match status" value="1"/>
</dbReference>
<dbReference type="Proteomes" id="UP000198929">
    <property type="component" value="Unassembled WGS sequence"/>
</dbReference>
<feature type="transmembrane region" description="Helical" evidence="1">
    <location>
        <begin position="97"/>
        <end position="118"/>
    </location>
</feature>
<dbReference type="AlphaFoldDB" id="A0A1H9T7K1"/>